<dbReference type="GO" id="GO:0006364">
    <property type="term" value="P:rRNA processing"/>
    <property type="evidence" value="ECO:0007669"/>
    <property type="project" value="UniProtKB-KW"/>
</dbReference>
<sequence>MSKLRSILKTSRKQKKSSSKEESSLSHNTKVSKAAKIKESLEELINLNDNDDKSQSAEHCVDDNSNSNDSVLNIDQDNDDGQLNDITDTKQYSSGASPSQDDTEAAWHDAHDQSVSIDIHKNSRTKKLQEQHNEAAVSGIEYTKRLRKFQHKVAQDDKNELYKWAFTPDDAHSDEEHKDNMLMSLLKTNTQISSSQSYSLPKKVLDFTRLSHVNAGEPHGSVVSATSFHPTNNLMLSGGLDKKLKLFNVNHSKSIRVQSIHCKDLPIYSASFIQGGKQVILSGARKHFYYYDLVKNDLMKVSHIFGKHDEKDLKKLVTSPMSPYFAFLGRTDPKCVMVMSAQTKQLLFNLNISSGKLQDAAFCGNYIFSVDTSGCIQQFDIRTRTAVSTVADSGSYNSTCVSVSKSGNYLATGSYSGIVNLYDLGQSGILEESHKPLKSIRNLTTAVNLVEFNHNDELLAIGSKWTKNGIKLVHVDSLTVFENFPSFKNNVKYPFSCGFSQNSEFLSIGNDEGNNYLFSLKHY</sequence>
<dbReference type="SMART" id="SM00320">
    <property type="entry name" value="WD40"/>
    <property type="match status" value="5"/>
</dbReference>
<comment type="similarity">
    <text evidence="6">Belongs to the WD repeat UTP18 family.</text>
</comment>
<feature type="compositionally biased region" description="Polar residues" evidence="8">
    <location>
        <begin position="84"/>
        <end position="100"/>
    </location>
</feature>
<evidence type="ECO:0000256" key="8">
    <source>
        <dbReference type="SAM" id="MobiDB-lite"/>
    </source>
</evidence>
<feature type="region of interest" description="Disordered" evidence="8">
    <location>
        <begin position="1"/>
        <end position="108"/>
    </location>
</feature>
<evidence type="ECO:0000313" key="10">
    <source>
        <dbReference type="Proteomes" id="UP001295684"/>
    </source>
</evidence>
<evidence type="ECO:0000256" key="6">
    <source>
        <dbReference type="ARBA" id="ARBA00025767"/>
    </source>
</evidence>
<feature type="repeat" description="WD" evidence="7">
    <location>
        <begin position="216"/>
        <end position="257"/>
    </location>
</feature>
<reference evidence="9" key="1">
    <citation type="submission" date="2023-07" db="EMBL/GenBank/DDBJ databases">
        <authorList>
            <consortium name="AG Swart"/>
            <person name="Singh M."/>
            <person name="Singh A."/>
            <person name="Seah K."/>
            <person name="Emmerich C."/>
        </authorList>
    </citation>
    <scope>NUCLEOTIDE SEQUENCE</scope>
    <source>
        <strain evidence="9">DP1</strain>
    </source>
</reference>
<dbReference type="PROSITE" id="PS50082">
    <property type="entry name" value="WD_REPEATS_2"/>
    <property type="match status" value="1"/>
</dbReference>
<evidence type="ECO:0000256" key="5">
    <source>
        <dbReference type="ARBA" id="ARBA00023242"/>
    </source>
</evidence>
<dbReference type="Pfam" id="PF00400">
    <property type="entry name" value="WD40"/>
    <property type="match status" value="2"/>
</dbReference>
<keyword evidence="3 7" id="KW-0853">WD repeat</keyword>
<name>A0AAD1UC38_EUPCR</name>
<evidence type="ECO:0000256" key="7">
    <source>
        <dbReference type="PROSITE-ProRule" id="PRU00221"/>
    </source>
</evidence>
<dbReference type="PANTHER" id="PTHR18359">
    <property type="entry name" value="WD-REPEAT PROTEIN-RELATED"/>
    <property type="match status" value="1"/>
</dbReference>
<keyword evidence="5" id="KW-0539">Nucleus</keyword>
<proteinExistence type="inferred from homology"/>
<comment type="subcellular location">
    <subcellularLocation>
        <location evidence="1">Nucleus</location>
        <location evidence="1">Nucleolus</location>
    </subcellularLocation>
</comment>
<dbReference type="GO" id="GO:0034388">
    <property type="term" value="C:Pwp2p-containing subcomplex of 90S preribosome"/>
    <property type="evidence" value="ECO:0007669"/>
    <property type="project" value="TreeGrafter"/>
</dbReference>
<protein>
    <recommendedName>
        <fullName evidence="11">U3 small nucleolar RNA-associated protein 18-like protein</fullName>
    </recommendedName>
</protein>
<feature type="compositionally biased region" description="Basic and acidic residues" evidence="8">
    <location>
        <begin position="50"/>
        <end position="62"/>
    </location>
</feature>
<dbReference type="Gene3D" id="2.130.10.10">
    <property type="entry name" value="YVTN repeat-like/Quinoprotein amine dehydrogenase"/>
    <property type="match status" value="1"/>
</dbReference>
<comment type="caution">
    <text evidence="9">The sequence shown here is derived from an EMBL/GenBank/DDBJ whole genome shotgun (WGS) entry which is preliminary data.</text>
</comment>
<evidence type="ECO:0000256" key="3">
    <source>
        <dbReference type="ARBA" id="ARBA00022574"/>
    </source>
</evidence>
<dbReference type="Proteomes" id="UP001295684">
    <property type="component" value="Unassembled WGS sequence"/>
</dbReference>
<gene>
    <name evidence="9" type="ORF">ECRASSUSDP1_LOCUS7378</name>
</gene>
<dbReference type="InterPro" id="IPR001680">
    <property type="entry name" value="WD40_rpt"/>
</dbReference>
<dbReference type="PANTHER" id="PTHR18359:SF0">
    <property type="entry name" value="U3 SMALL NUCLEOLAR RNA-ASSOCIATED PROTEIN 18 HOMOLOG"/>
    <property type="match status" value="1"/>
</dbReference>
<dbReference type="SUPFAM" id="SSF50978">
    <property type="entry name" value="WD40 repeat-like"/>
    <property type="match status" value="1"/>
</dbReference>
<dbReference type="AlphaFoldDB" id="A0AAD1UC38"/>
<evidence type="ECO:0008006" key="11">
    <source>
        <dbReference type="Google" id="ProtNLM"/>
    </source>
</evidence>
<dbReference type="InterPro" id="IPR015943">
    <property type="entry name" value="WD40/YVTN_repeat-like_dom_sf"/>
</dbReference>
<organism evidence="9 10">
    <name type="scientific">Euplotes crassus</name>
    <dbReference type="NCBI Taxonomy" id="5936"/>
    <lineage>
        <taxon>Eukaryota</taxon>
        <taxon>Sar</taxon>
        <taxon>Alveolata</taxon>
        <taxon>Ciliophora</taxon>
        <taxon>Intramacronucleata</taxon>
        <taxon>Spirotrichea</taxon>
        <taxon>Hypotrichia</taxon>
        <taxon>Euplotida</taxon>
        <taxon>Euplotidae</taxon>
        <taxon>Moneuplotes</taxon>
    </lineage>
</organism>
<dbReference type="GO" id="GO:0032040">
    <property type="term" value="C:small-subunit processome"/>
    <property type="evidence" value="ECO:0007669"/>
    <property type="project" value="TreeGrafter"/>
</dbReference>
<dbReference type="EMBL" id="CAMPGE010007182">
    <property type="protein sequence ID" value="CAI2366107.1"/>
    <property type="molecule type" value="Genomic_DNA"/>
</dbReference>
<keyword evidence="2" id="KW-0698">rRNA processing</keyword>
<evidence type="ECO:0000256" key="4">
    <source>
        <dbReference type="ARBA" id="ARBA00022737"/>
    </source>
</evidence>
<dbReference type="InterPro" id="IPR036322">
    <property type="entry name" value="WD40_repeat_dom_sf"/>
</dbReference>
<evidence type="ECO:0000256" key="1">
    <source>
        <dbReference type="ARBA" id="ARBA00004604"/>
    </source>
</evidence>
<evidence type="ECO:0000313" key="9">
    <source>
        <dbReference type="EMBL" id="CAI2366107.1"/>
    </source>
</evidence>
<dbReference type="InterPro" id="IPR045161">
    <property type="entry name" value="Utp18"/>
</dbReference>
<keyword evidence="10" id="KW-1185">Reference proteome</keyword>
<accession>A0AAD1UC38</accession>
<keyword evidence="4" id="KW-0677">Repeat</keyword>
<evidence type="ECO:0000256" key="2">
    <source>
        <dbReference type="ARBA" id="ARBA00022552"/>
    </source>
</evidence>